<proteinExistence type="predicted"/>
<dbReference type="PROSITE" id="PS51007">
    <property type="entry name" value="CYTC"/>
    <property type="match status" value="1"/>
</dbReference>
<comment type="caution">
    <text evidence="8">The sequence shown here is derived from an EMBL/GenBank/DDBJ whole genome shotgun (WGS) entry which is preliminary data.</text>
</comment>
<evidence type="ECO:0000256" key="1">
    <source>
        <dbReference type="ARBA" id="ARBA00022448"/>
    </source>
</evidence>
<dbReference type="SUPFAM" id="SSF46626">
    <property type="entry name" value="Cytochrome c"/>
    <property type="match status" value="1"/>
</dbReference>
<feature type="domain" description="Cytochrome c" evidence="7">
    <location>
        <begin position="72"/>
        <end position="173"/>
    </location>
</feature>
<evidence type="ECO:0000256" key="4">
    <source>
        <dbReference type="ARBA" id="ARBA00022982"/>
    </source>
</evidence>
<keyword evidence="9" id="KW-1185">Reference proteome</keyword>
<keyword evidence="1" id="KW-0813">Transport</keyword>
<name>A0ABS7F3Q3_9PROT</name>
<dbReference type="PANTHER" id="PTHR11961">
    <property type="entry name" value="CYTOCHROME C"/>
    <property type="match status" value="1"/>
</dbReference>
<evidence type="ECO:0000256" key="5">
    <source>
        <dbReference type="ARBA" id="ARBA00023004"/>
    </source>
</evidence>
<evidence type="ECO:0000313" key="8">
    <source>
        <dbReference type="EMBL" id="MBW8270209.1"/>
    </source>
</evidence>
<accession>A0ABS7F3Q3</accession>
<keyword evidence="3 6" id="KW-0479">Metal-binding</keyword>
<dbReference type="PRINTS" id="PR00604">
    <property type="entry name" value="CYTCHRMECIAB"/>
</dbReference>
<protein>
    <submittedName>
        <fullName evidence="8">Cytochrome c family protein</fullName>
    </submittedName>
</protein>
<evidence type="ECO:0000313" key="9">
    <source>
        <dbReference type="Proteomes" id="UP001519924"/>
    </source>
</evidence>
<evidence type="ECO:0000256" key="3">
    <source>
        <dbReference type="ARBA" id="ARBA00022723"/>
    </source>
</evidence>
<evidence type="ECO:0000256" key="2">
    <source>
        <dbReference type="ARBA" id="ARBA00022617"/>
    </source>
</evidence>
<evidence type="ECO:0000256" key="6">
    <source>
        <dbReference type="PROSITE-ProRule" id="PRU00433"/>
    </source>
</evidence>
<dbReference type="Pfam" id="PF00034">
    <property type="entry name" value="Cytochrom_C"/>
    <property type="match status" value="1"/>
</dbReference>
<evidence type="ECO:0000259" key="7">
    <source>
        <dbReference type="PROSITE" id="PS51007"/>
    </source>
</evidence>
<sequence>MDSMEVNKVLAAILTAGVVFGVAGFVGRLVVQPTVPHESAIRIGQPAATQAAQAPAAAAPQVEPITPLLASANAQNGEQIARRLCASCHTFNEGGRNGVGPNLYGIVGAPHGHAAGFNYSPALKGKQGPWTYEDLNAWLANPRAYAPGNRMAFAGIPNAQQRADLIAYLRSISPNAPAP</sequence>
<dbReference type="EMBL" id="JAHZUY010000033">
    <property type="protein sequence ID" value="MBW8270209.1"/>
    <property type="molecule type" value="Genomic_DNA"/>
</dbReference>
<dbReference type="InterPro" id="IPR036909">
    <property type="entry name" value="Cyt_c-like_dom_sf"/>
</dbReference>
<dbReference type="Proteomes" id="UP001519924">
    <property type="component" value="Unassembled WGS sequence"/>
</dbReference>
<gene>
    <name evidence="8" type="ORF">K1J50_12005</name>
</gene>
<organism evidence="8 9">
    <name type="scientific">Caldovatus aquaticus</name>
    <dbReference type="NCBI Taxonomy" id="2865671"/>
    <lineage>
        <taxon>Bacteria</taxon>
        <taxon>Pseudomonadati</taxon>
        <taxon>Pseudomonadota</taxon>
        <taxon>Alphaproteobacteria</taxon>
        <taxon>Acetobacterales</taxon>
        <taxon>Roseomonadaceae</taxon>
        <taxon>Caldovatus</taxon>
    </lineage>
</organism>
<keyword evidence="4" id="KW-0249">Electron transport</keyword>
<keyword evidence="2 6" id="KW-0349">Heme</keyword>
<keyword evidence="5 6" id="KW-0408">Iron</keyword>
<dbReference type="Gene3D" id="1.10.760.10">
    <property type="entry name" value="Cytochrome c-like domain"/>
    <property type="match status" value="1"/>
</dbReference>
<dbReference type="InterPro" id="IPR009056">
    <property type="entry name" value="Cyt_c-like_dom"/>
</dbReference>
<dbReference type="InterPro" id="IPR002327">
    <property type="entry name" value="Cyt_c_1A/1B"/>
</dbReference>
<dbReference type="RefSeq" id="WP_220117956.1">
    <property type="nucleotide sequence ID" value="NZ_JAHZUY010000033.1"/>
</dbReference>
<reference evidence="8 9" key="1">
    <citation type="submission" date="2021-08" db="EMBL/GenBank/DDBJ databases">
        <title>Caldovatus sediminis gen. nov., sp. nov., a moderately thermophilic bacterium isolated from a hot spring.</title>
        <authorList>
            <person name="Hu C.-J."/>
            <person name="Li W.-J."/>
            <person name="Xian W.-D."/>
        </authorList>
    </citation>
    <scope>NUCLEOTIDE SEQUENCE [LARGE SCALE GENOMIC DNA]</scope>
    <source>
        <strain evidence="8 9">SYSU G05006</strain>
    </source>
</reference>